<dbReference type="RefSeq" id="WP_068217341.1">
    <property type="nucleotide sequence ID" value="NZ_CP139724.1"/>
</dbReference>
<dbReference type="EMBL" id="LRPC01000001">
    <property type="protein sequence ID" value="KYG78160.1"/>
    <property type="molecule type" value="Genomic_DNA"/>
</dbReference>
<reference evidence="1 2" key="1">
    <citation type="submission" date="2016-01" db="EMBL/GenBank/DDBJ databases">
        <title>Genome sequencing of Roseivirga spongicola UST030701-084.</title>
        <authorList>
            <person name="Selvaratnam C."/>
            <person name="Thevarajoo S."/>
            <person name="Goh K.M."/>
            <person name="Ee R."/>
            <person name="Chan K.-G."/>
            <person name="Chong C.S."/>
        </authorList>
    </citation>
    <scope>NUCLEOTIDE SEQUENCE [LARGE SCALE GENOMIC DNA]</scope>
    <source>
        <strain evidence="1 2">UST030701-084</strain>
    </source>
</reference>
<proteinExistence type="predicted"/>
<accession>A0A150XHG0</accession>
<evidence type="ECO:0000313" key="2">
    <source>
        <dbReference type="Proteomes" id="UP000075606"/>
    </source>
</evidence>
<gene>
    <name evidence="1" type="ORF">AWW68_05165</name>
</gene>
<name>A0A150XHG0_9BACT</name>
<organism evidence="1 2">
    <name type="scientific">Roseivirga spongicola</name>
    <dbReference type="NCBI Taxonomy" id="333140"/>
    <lineage>
        <taxon>Bacteria</taxon>
        <taxon>Pseudomonadati</taxon>
        <taxon>Bacteroidota</taxon>
        <taxon>Cytophagia</taxon>
        <taxon>Cytophagales</taxon>
        <taxon>Roseivirgaceae</taxon>
        <taxon>Roseivirga</taxon>
    </lineage>
</organism>
<evidence type="ECO:0000313" key="1">
    <source>
        <dbReference type="EMBL" id="KYG78160.1"/>
    </source>
</evidence>
<dbReference type="AlphaFoldDB" id="A0A150XHG0"/>
<comment type="caution">
    <text evidence="1">The sequence shown here is derived from an EMBL/GenBank/DDBJ whole genome shotgun (WGS) entry which is preliminary data.</text>
</comment>
<sequence>MSKSKRQILTDFEIEKILGKPIKFDFKSKTTLGSTSFFLKKLESPTENTKLKENSKCSFQKYEHGILLKAYLSSSIENIPIRFDSIAKLIVIKGNETVNPSWYSPMSWLLKLGFPLRKARYFRLHLSEYHIDQMTLIIQSEEFLLEMIASGYMFESQLKFFQSTIPTENLSIVYS</sequence>
<protein>
    <submittedName>
        <fullName evidence="1">Uncharacterized protein</fullName>
    </submittedName>
</protein>
<dbReference type="OrthoDB" id="1426706at2"/>
<dbReference type="STRING" id="333140.AWW68_05165"/>
<keyword evidence="2" id="KW-1185">Reference proteome</keyword>
<dbReference type="Proteomes" id="UP000075606">
    <property type="component" value="Unassembled WGS sequence"/>
</dbReference>